<dbReference type="OrthoDB" id="1187905at2759"/>
<dbReference type="Proteomes" id="UP000030645">
    <property type="component" value="Unassembled WGS sequence"/>
</dbReference>
<dbReference type="PANTHER" id="PTHR34659:SF1">
    <property type="entry name" value="PROTEIN EGT2"/>
    <property type="match status" value="1"/>
</dbReference>
<dbReference type="PANTHER" id="PTHR34659">
    <property type="entry name" value="BNAA05G11610D PROTEIN"/>
    <property type="match status" value="1"/>
</dbReference>
<keyword evidence="3" id="KW-1185">Reference proteome</keyword>
<dbReference type="GO" id="GO:0061908">
    <property type="term" value="C:phagophore"/>
    <property type="evidence" value="ECO:0007669"/>
    <property type="project" value="TreeGrafter"/>
</dbReference>
<dbReference type="AlphaFoldDB" id="W9RZA2"/>
<evidence type="ECO:0000313" key="2">
    <source>
        <dbReference type="EMBL" id="EXC18504.1"/>
    </source>
</evidence>
<feature type="compositionally biased region" description="Polar residues" evidence="1">
    <location>
        <begin position="151"/>
        <end position="165"/>
    </location>
</feature>
<name>W9RZA2_9ROSA</name>
<dbReference type="InterPro" id="IPR053273">
    <property type="entry name" value="CST_Regulator"/>
</dbReference>
<evidence type="ECO:0000313" key="3">
    <source>
        <dbReference type="Proteomes" id="UP000030645"/>
    </source>
</evidence>
<feature type="region of interest" description="Disordered" evidence="1">
    <location>
        <begin position="149"/>
        <end position="171"/>
    </location>
</feature>
<reference evidence="3" key="1">
    <citation type="submission" date="2013-01" db="EMBL/GenBank/DDBJ databases">
        <title>Draft Genome Sequence of a Mulberry Tree, Morus notabilis C.K. Schneid.</title>
        <authorList>
            <person name="He N."/>
            <person name="Zhao S."/>
        </authorList>
    </citation>
    <scope>NUCLEOTIDE SEQUENCE</scope>
</reference>
<dbReference type="GO" id="GO:0006950">
    <property type="term" value="P:response to stress"/>
    <property type="evidence" value="ECO:0007669"/>
    <property type="project" value="TreeGrafter"/>
</dbReference>
<dbReference type="eggNOG" id="ENOG502S0G0">
    <property type="taxonomic scope" value="Eukaryota"/>
</dbReference>
<dbReference type="EMBL" id="KE345837">
    <property type="protein sequence ID" value="EXC18504.1"/>
    <property type="molecule type" value="Genomic_DNA"/>
</dbReference>
<sequence length="534" mass="57479">MKDSKSDGMNWTGNIYHKIEGIVPEVVSDIMIQDTFKYVENHVHTVGGTFKKFCSGVVQDLFPLSLDPVKYEAKAAAPDSNDECDNSVMNIVQISSDAESKESPAEIDAVDHADKDLGHISIKHHNEDELRNATSKDIHEDPDSILAARKSNVSSNENSKLSNDVDSGEEHAVGPLDDTFKYVEDHVHAMGGALKKLCSGVVQDFFPLSVDPVNCETKAMAPEGDAAIGSCGDNKSVISMAETSSDAVVKQSPVPISAIGHVEKQLGHISTGHENAGELKNAMSMDSHEKSDSILAPGKINVLTNENSDERLELNSQGVAESLEASSPVDILGDDGGCDFGASSDLSETAVSVVSGEETITGTGTISFSSSISRDSTYTPGYSSDISSAEEFVSDSRRQLLSSTPASTMSTKDRAIEKQLAFSCSHLSLESNDDSSAIVADSGLETIDLSDEAKLGESCVFIDDSFLYDASRRARKLGSYKKKIRDIFASKRRLAKEYEQLAIWYGDASIESSQDVPFGSWNLQTASDSEWELL</sequence>
<dbReference type="STRING" id="981085.W9RZA2"/>
<dbReference type="KEGG" id="mnt:21401651"/>
<protein>
    <submittedName>
        <fullName evidence="2">Uncharacterized protein</fullName>
    </submittedName>
</protein>
<dbReference type="GO" id="GO:0005776">
    <property type="term" value="C:autophagosome"/>
    <property type="evidence" value="ECO:0007669"/>
    <property type="project" value="TreeGrafter"/>
</dbReference>
<gene>
    <name evidence="2" type="ORF">L484_018685</name>
</gene>
<evidence type="ECO:0000256" key="1">
    <source>
        <dbReference type="SAM" id="MobiDB-lite"/>
    </source>
</evidence>
<organism evidence="2 3">
    <name type="scientific">Morus notabilis</name>
    <dbReference type="NCBI Taxonomy" id="981085"/>
    <lineage>
        <taxon>Eukaryota</taxon>
        <taxon>Viridiplantae</taxon>
        <taxon>Streptophyta</taxon>
        <taxon>Embryophyta</taxon>
        <taxon>Tracheophyta</taxon>
        <taxon>Spermatophyta</taxon>
        <taxon>Magnoliopsida</taxon>
        <taxon>eudicotyledons</taxon>
        <taxon>Gunneridae</taxon>
        <taxon>Pentapetalae</taxon>
        <taxon>rosids</taxon>
        <taxon>fabids</taxon>
        <taxon>Rosales</taxon>
        <taxon>Moraceae</taxon>
        <taxon>Moreae</taxon>
        <taxon>Morus</taxon>
    </lineage>
</organism>
<accession>W9RZA2</accession>
<proteinExistence type="predicted"/>